<keyword evidence="5" id="KW-1185">Reference proteome</keyword>
<dbReference type="InterPro" id="IPR000182">
    <property type="entry name" value="GNAT_dom"/>
</dbReference>
<organism evidence="4 5">
    <name type="scientific">Mucilaginibacter robiniae</name>
    <dbReference type="NCBI Taxonomy" id="2728022"/>
    <lineage>
        <taxon>Bacteria</taxon>
        <taxon>Pseudomonadati</taxon>
        <taxon>Bacteroidota</taxon>
        <taxon>Sphingobacteriia</taxon>
        <taxon>Sphingobacteriales</taxon>
        <taxon>Sphingobacteriaceae</taxon>
        <taxon>Mucilaginibacter</taxon>
    </lineage>
</organism>
<proteinExistence type="predicted"/>
<accession>A0A7L5DVE1</accession>
<gene>
    <name evidence="4" type="ORF">HH214_01790</name>
</gene>
<evidence type="ECO:0000259" key="3">
    <source>
        <dbReference type="PROSITE" id="PS51186"/>
    </source>
</evidence>
<dbReference type="InterPro" id="IPR016181">
    <property type="entry name" value="Acyl_CoA_acyltransferase"/>
</dbReference>
<dbReference type="CDD" id="cd04301">
    <property type="entry name" value="NAT_SF"/>
    <property type="match status" value="1"/>
</dbReference>
<dbReference type="Pfam" id="PF00583">
    <property type="entry name" value="Acetyltransf_1"/>
    <property type="match status" value="1"/>
</dbReference>
<reference evidence="4 5" key="1">
    <citation type="submission" date="2020-04" db="EMBL/GenBank/DDBJ databases">
        <title>Genome sequencing of novel species.</title>
        <authorList>
            <person name="Heo J."/>
            <person name="Kim S.-J."/>
            <person name="Kim J.-S."/>
            <person name="Hong S.-B."/>
            <person name="Kwon S.-W."/>
        </authorList>
    </citation>
    <scope>NUCLEOTIDE SEQUENCE [LARGE SCALE GENOMIC DNA]</scope>
    <source>
        <strain evidence="4 5">F39-2</strain>
    </source>
</reference>
<name>A0A7L5DVE1_9SPHI</name>
<dbReference type="RefSeq" id="WP_169605708.1">
    <property type="nucleotide sequence ID" value="NZ_CP051682.1"/>
</dbReference>
<sequence length="171" mass="18971">MPIIPAQIADVPEIAALVNSAYRGETSKQGWTSESHLLDGIRIDEEELKSYFAQSHITMLKCVSDTGEIIGSAYLEKVKDDKLYLGMLTVKPTLQAQGVGKQLLTATEDYARQHGCTTIKISVITTRKELIAWYERHGYKAAGQLLPFPTDTRFGIPKTTIELMVMEKPVG</sequence>
<dbReference type="Proteomes" id="UP000503278">
    <property type="component" value="Chromosome"/>
</dbReference>
<dbReference type="PROSITE" id="PS51186">
    <property type="entry name" value="GNAT"/>
    <property type="match status" value="1"/>
</dbReference>
<dbReference type="KEGG" id="mrob:HH214_01790"/>
<keyword evidence="2" id="KW-0012">Acyltransferase</keyword>
<dbReference type="InterPro" id="IPR050832">
    <property type="entry name" value="Bact_Acetyltransf"/>
</dbReference>
<dbReference type="SUPFAM" id="SSF55729">
    <property type="entry name" value="Acyl-CoA N-acyltransferases (Nat)"/>
    <property type="match status" value="1"/>
</dbReference>
<dbReference type="AlphaFoldDB" id="A0A7L5DVE1"/>
<dbReference type="PANTHER" id="PTHR43877">
    <property type="entry name" value="AMINOALKYLPHOSPHONATE N-ACETYLTRANSFERASE-RELATED-RELATED"/>
    <property type="match status" value="1"/>
</dbReference>
<keyword evidence="1 4" id="KW-0808">Transferase</keyword>
<evidence type="ECO:0000313" key="5">
    <source>
        <dbReference type="Proteomes" id="UP000503278"/>
    </source>
</evidence>
<dbReference type="EMBL" id="CP051682">
    <property type="protein sequence ID" value="QJD94691.1"/>
    <property type="molecule type" value="Genomic_DNA"/>
</dbReference>
<dbReference type="Gene3D" id="3.40.630.30">
    <property type="match status" value="1"/>
</dbReference>
<evidence type="ECO:0000256" key="1">
    <source>
        <dbReference type="ARBA" id="ARBA00022679"/>
    </source>
</evidence>
<feature type="domain" description="N-acetyltransferase" evidence="3">
    <location>
        <begin position="1"/>
        <end position="171"/>
    </location>
</feature>
<evidence type="ECO:0000313" key="4">
    <source>
        <dbReference type="EMBL" id="QJD94691.1"/>
    </source>
</evidence>
<evidence type="ECO:0000256" key="2">
    <source>
        <dbReference type="ARBA" id="ARBA00023315"/>
    </source>
</evidence>
<dbReference type="GO" id="GO:0016747">
    <property type="term" value="F:acyltransferase activity, transferring groups other than amino-acyl groups"/>
    <property type="evidence" value="ECO:0007669"/>
    <property type="project" value="InterPro"/>
</dbReference>
<protein>
    <submittedName>
        <fullName evidence="4">GNAT family N-acetyltransferase</fullName>
    </submittedName>
</protein>